<dbReference type="HOGENOM" id="CLU_2449528_0_0_11"/>
<protein>
    <submittedName>
        <fullName evidence="2">Uncharacterized protein</fullName>
    </submittedName>
</protein>
<evidence type="ECO:0000256" key="1">
    <source>
        <dbReference type="SAM" id="Phobius"/>
    </source>
</evidence>
<keyword evidence="3" id="KW-1185">Reference proteome</keyword>
<evidence type="ECO:0000313" key="3">
    <source>
        <dbReference type="Proteomes" id="UP000008229"/>
    </source>
</evidence>
<organism evidence="2 3">
    <name type="scientific">Conexibacter woesei (strain DSM 14684 / CCUG 47730 / CIP 108061 / JCM 11494 / NBRC 100937 / ID131577)</name>
    <dbReference type="NCBI Taxonomy" id="469383"/>
    <lineage>
        <taxon>Bacteria</taxon>
        <taxon>Bacillati</taxon>
        <taxon>Actinomycetota</taxon>
        <taxon>Thermoleophilia</taxon>
        <taxon>Solirubrobacterales</taxon>
        <taxon>Conexibacteraceae</taxon>
        <taxon>Conexibacter</taxon>
    </lineage>
</organism>
<keyword evidence="1" id="KW-0812">Transmembrane</keyword>
<feature type="transmembrane region" description="Helical" evidence="1">
    <location>
        <begin position="6"/>
        <end position="27"/>
    </location>
</feature>
<dbReference type="KEGG" id="cwo:Cwoe_1916"/>
<dbReference type="Proteomes" id="UP000008229">
    <property type="component" value="Chromosome"/>
</dbReference>
<proteinExistence type="predicted"/>
<dbReference type="RefSeq" id="WP_012933393.1">
    <property type="nucleotide sequence ID" value="NC_013739.1"/>
</dbReference>
<keyword evidence="1" id="KW-1133">Transmembrane helix</keyword>
<keyword evidence="1" id="KW-0472">Membrane</keyword>
<reference evidence="2 3" key="1">
    <citation type="journal article" date="2010" name="Stand. Genomic Sci.">
        <title>Complete genome sequence of Conexibacter woesei type strain (ID131577).</title>
        <authorList>
            <person name="Pukall R."/>
            <person name="Lapidus A."/>
            <person name="Glavina Del Rio T."/>
            <person name="Copeland A."/>
            <person name="Tice H."/>
            <person name="Cheng J.-F."/>
            <person name="Lucas S."/>
            <person name="Chen F."/>
            <person name="Nolan M."/>
            <person name="Bruce D."/>
            <person name="Goodwin L."/>
            <person name="Pitluck S."/>
            <person name="Mavromatis K."/>
            <person name="Ivanova N."/>
            <person name="Ovchinnikova G."/>
            <person name="Pati A."/>
            <person name="Chen A."/>
            <person name="Palaniappan K."/>
            <person name="Land M."/>
            <person name="Hauser L."/>
            <person name="Chang Y.-J."/>
            <person name="Jeffries C.D."/>
            <person name="Chain P."/>
            <person name="Meincke L."/>
            <person name="Sims D."/>
            <person name="Brettin T."/>
            <person name="Detter J.C."/>
            <person name="Rohde M."/>
            <person name="Goeker M."/>
            <person name="Bristow J."/>
            <person name="Eisen J.A."/>
            <person name="Markowitz V."/>
            <person name="Kyrpides N.C."/>
            <person name="Klenk H.-P."/>
            <person name="Hugenholtz P."/>
        </authorList>
    </citation>
    <scope>NUCLEOTIDE SEQUENCE [LARGE SCALE GENOMIC DNA]</scope>
    <source>
        <strain evidence="3">DSM 14684 / CIP 108061 / JCM 11494 / NBRC 100937 / ID131577</strain>
    </source>
</reference>
<name>D3F362_CONWI</name>
<gene>
    <name evidence="2" type="ordered locus">Cwoe_1916</name>
</gene>
<dbReference type="STRING" id="469383.Cwoe_1916"/>
<dbReference type="AlphaFoldDB" id="D3F362"/>
<evidence type="ECO:0000313" key="2">
    <source>
        <dbReference type="EMBL" id="ADB50342.1"/>
    </source>
</evidence>
<reference evidence="3" key="2">
    <citation type="submission" date="2010-01" db="EMBL/GenBank/DDBJ databases">
        <title>The complete genome of Conexibacter woesei DSM 14684.</title>
        <authorList>
            <consortium name="US DOE Joint Genome Institute (JGI-PGF)"/>
            <person name="Lucas S."/>
            <person name="Copeland A."/>
            <person name="Lapidus A."/>
            <person name="Glavina del Rio T."/>
            <person name="Dalin E."/>
            <person name="Tice H."/>
            <person name="Bruce D."/>
            <person name="Goodwin L."/>
            <person name="Pitluck S."/>
            <person name="Kyrpides N."/>
            <person name="Mavromatis K."/>
            <person name="Ivanova N."/>
            <person name="Mikhailova N."/>
            <person name="Chertkov O."/>
            <person name="Brettin T."/>
            <person name="Detter J.C."/>
            <person name="Han C."/>
            <person name="Larimer F."/>
            <person name="Land M."/>
            <person name="Hauser L."/>
            <person name="Markowitz V."/>
            <person name="Cheng J.-F."/>
            <person name="Hugenholtz P."/>
            <person name="Woyke T."/>
            <person name="Wu D."/>
            <person name="Pukall R."/>
            <person name="Steenblock K."/>
            <person name="Schneider S."/>
            <person name="Klenk H.-P."/>
            <person name="Eisen J.A."/>
        </authorList>
    </citation>
    <scope>NUCLEOTIDE SEQUENCE [LARGE SCALE GENOMIC DNA]</scope>
    <source>
        <strain evidence="3">DSM 14684 / CIP 108061 / JCM 11494 / NBRC 100937 / ID131577</strain>
    </source>
</reference>
<accession>D3F362</accession>
<dbReference type="EMBL" id="CP001854">
    <property type="protein sequence ID" value="ADB50342.1"/>
    <property type="molecule type" value="Genomic_DNA"/>
</dbReference>
<sequence length="89" mass="9838">MDPFAAIMFGIVLVVVLVIIALGVWYPGSGAEQVGWRTPRSLAEQEAARDDEDLRQMLEAANERRRARGEPDLTLDALMAEERAARGVE</sequence>